<evidence type="ECO:0000256" key="2">
    <source>
        <dbReference type="SAM" id="MobiDB-lite"/>
    </source>
</evidence>
<dbReference type="GO" id="GO:0003677">
    <property type="term" value="F:DNA binding"/>
    <property type="evidence" value="ECO:0007669"/>
    <property type="project" value="UniProtKB-KW"/>
</dbReference>
<feature type="compositionally biased region" description="Low complexity" evidence="2">
    <location>
        <begin position="40"/>
        <end position="58"/>
    </location>
</feature>
<name>A0AAD7VNG1_QUISA</name>
<proteinExistence type="predicted"/>
<dbReference type="Pfam" id="PF01381">
    <property type="entry name" value="HTH_3"/>
    <property type="match status" value="1"/>
</dbReference>
<dbReference type="EMBL" id="JARAOO010000001">
    <property type="protein sequence ID" value="KAJ7981834.1"/>
    <property type="molecule type" value="Genomic_DNA"/>
</dbReference>
<dbReference type="AlphaFoldDB" id="A0AAD7VNG1"/>
<feature type="compositionally biased region" description="Pro residues" evidence="2">
    <location>
        <begin position="86"/>
        <end position="108"/>
    </location>
</feature>
<dbReference type="Gene3D" id="1.10.260.40">
    <property type="entry name" value="lambda repressor-like DNA-binding domains"/>
    <property type="match status" value="1"/>
</dbReference>
<accession>A0AAD7VNG1</accession>
<comment type="caution">
    <text evidence="4">The sequence shown here is derived from an EMBL/GenBank/DDBJ whole genome shotgun (WGS) entry which is preliminary data.</text>
</comment>
<feature type="domain" description="HTH cro/C1-type" evidence="3">
    <location>
        <begin position="126"/>
        <end position="177"/>
    </location>
</feature>
<organism evidence="4 5">
    <name type="scientific">Quillaja saponaria</name>
    <name type="common">Soap bark tree</name>
    <dbReference type="NCBI Taxonomy" id="32244"/>
    <lineage>
        <taxon>Eukaryota</taxon>
        <taxon>Viridiplantae</taxon>
        <taxon>Streptophyta</taxon>
        <taxon>Embryophyta</taxon>
        <taxon>Tracheophyta</taxon>
        <taxon>Spermatophyta</taxon>
        <taxon>Magnoliopsida</taxon>
        <taxon>eudicotyledons</taxon>
        <taxon>Gunneridae</taxon>
        <taxon>Pentapetalae</taxon>
        <taxon>rosids</taxon>
        <taxon>fabids</taxon>
        <taxon>Fabales</taxon>
        <taxon>Quillajaceae</taxon>
        <taxon>Quillaja</taxon>
    </lineage>
</organism>
<feature type="region of interest" description="Disordered" evidence="2">
    <location>
        <begin position="34"/>
        <end position="116"/>
    </location>
</feature>
<dbReference type="CDD" id="cd00093">
    <property type="entry name" value="HTH_XRE"/>
    <property type="match status" value="1"/>
</dbReference>
<protein>
    <submittedName>
        <fullName evidence="4">Multiprotein-bridging factor</fullName>
    </submittedName>
</protein>
<reference evidence="4 5" key="1">
    <citation type="journal article" date="2023" name="Science">
        <title>Elucidation of the pathway for biosynthesis of saponin adjuvants from the soapbark tree.</title>
        <authorList>
            <person name="Reed J."/>
            <person name="Orme A."/>
            <person name="El-Demerdash A."/>
            <person name="Owen C."/>
            <person name="Martin L.B.B."/>
            <person name="Misra R.C."/>
            <person name="Kikuchi S."/>
            <person name="Rejzek M."/>
            <person name="Martin A.C."/>
            <person name="Harkess A."/>
            <person name="Leebens-Mack J."/>
            <person name="Louveau T."/>
            <person name="Stephenson M.J."/>
            <person name="Osbourn A."/>
        </authorList>
    </citation>
    <scope>NUCLEOTIDE SEQUENCE [LARGE SCALE GENOMIC DNA]</scope>
    <source>
        <strain evidence="4">S10</strain>
    </source>
</reference>
<keyword evidence="1" id="KW-0238">DNA-binding</keyword>
<dbReference type="SUPFAM" id="SSF47413">
    <property type="entry name" value="lambda repressor-like DNA-binding domains"/>
    <property type="match status" value="1"/>
</dbReference>
<evidence type="ECO:0000313" key="4">
    <source>
        <dbReference type="EMBL" id="KAJ7981834.1"/>
    </source>
</evidence>
<keyword evidence="5" id="KW-1185">Reference proteome</keyword>
<evidence type="ECO:0000256" key="1">
    <source>
        <dbReference type="ARBA" id="ARBA00023125"/>
    </source>
</evidence>
<dbReference type="PANTHER" id="PTHR10245:SF117">
    <property type="entry name" value="MULTIPROTEIN-BRIDGING FACTOR 1B"/>
    <property type="match status" value="1"/>
</dbReference>
<evidence type="ECO:0000313" key="5">
    <source>
        <dbReference type="Proteomes" id="UP001163823"/>
    </source>
</evidence>
<dbReference type="InterPro" id="IPR010982">
    <property type="entry name" value="Lambda_DNA-bd_dom_sf"/>
</dbReference>
<gene>
    <name evidence="4" type="ORF">O6P43_001047</name>
</gene>
<dbReference type="PROSITE" id="PS50943">
    <property type="entry name" value="HTH_CROC1"/>
    <property type="match status" value="1"/>
</dbReference>
<dbReference type="GO" id="GO:0005634">
    <property type="term" value="C:nucleus"/>
    <property type="evidence" value="ECO:0007669"/>
    <property type="project" value="TreeGrafter"/>
</dbReference>
<dbReference type="SMART" id="SM00530">
    <property type="entry name" value="HTH_XRE"/>
    <property type="match status" value="1"/>
</dbReference>
<dbReference type="Proteomes" id="UP001163823">
    <property type="component" value="Chromosome 1"/>
</dbReference>
<feature type="compositionally biased region" description="Pro residues" evidence="2">
    <location>
        <begin position="59"/>
        <end position="73"/>
    </location>
</feature>
<dbReference type="KEGG" id="qsa:O6P43_001047"/>
<evidence type="ECO:0000259" key="3">
    <source>
        <dbReference type="PROSITE" id="PS50943"/>
    </source>
</evidence>
<dbReference type="InterPro" id="IPR001387">
    <property type="entry name" value="Cro/C1-type_HTH"/>
</dbReference>
<dbReference type="PANTHER" id="PTHR10245">
    <property type="entry name" value="ENDOTHELIAL DIFFERENTIATION-RELATED FACTOR 1 MULTIPROTEIN BRIDGING FACTOR 1"/>
    <property type="match status" value="1"/>
</dbReference>
<sequence>MRKKRSEQRKKMSWIGCISRKIFLCQCLEREEDSEPVVIPTPAAAAAKKTPQPAAAKKAPPPATSKKAPPPPASKKAPRPAAAKKAPPPAAAKKAPPPATAKKAPPPAAAIKKYHDRVPTELKDAIKQARIHKKLTQSQLAQRINVKLQAIQDYESGKVRPNKTVIGKLDIALGTKLR</sequence>